<protein>
    <submittedName>
        <fullName evidence="1">Uncharacterized protein</fullName>
    </submittedName>
</protein>
<dbReference type="STRING" id="1367849.GCA_000518585_04072"/>
<evidence type="ECO:0000313" key="2">
    <source>
        <dbReference type="Proteomes" id="UP000298545"/>
    </source>
</evidence>
<reference evidence="1 2" key="1">
    <citation type="submission" date="2019-04" db="EMBL/GenBank/DDBJ databases">
        <title>Complete genome sequence of Agrobacterium larrymoorei CFBP5473.</title>
        <authorList>
            <person name="Haryono M."/>
            <person name="Chou L."/>
            <person name="Lin Y.-C."/>
            <person name="Lai E.-M."/>
            <person name="Kuo C.-H."/>
        </authorList>
    </citation>
    <scope>NUCLEOTIDE SEQUENCE [LARGE SCALE GENOMIC DNA]</scope>
    <source>
        <strain evidence="1 2">CFBP5473</strain>
    </source>
</reference>
<dbReference type="Proteomes" id="UP000298545">
    <property type="component" value="Chromosome circular"/>
</dbReference>
<organism evidence="1 2">
    <name type="scientific">Agrobacterium larrymoorei</name>
    <dbReference type="NCBI Taxonomy" id="160699"/>
    <lineage>
        <taxon>Bacteria</taxon>
        <taxon>Pseudomonadati</taxon>
        <taxon>Pseudomonadota</taxon>
        <taxon>Alphaproteobacteria</taxon>
        <taxon>Hyphomicrobiales</taxon>
        <taxon>Rhizobiaceae</taxon>
        <taxon>Rhizobium/Agrobacterium group</taxon>
        <taxon>Agrobacterium</taxon>
    </lineage>
</organism>
<name>A0A4D7DWB7_9HYPH</name>
<evidence type="ECO:0000313" key="1">
    <source>
        <dbReference type="EMBL" id="QCI99039.1"/>
    </source>
</evidence>
<proteinExistence type="predicted"/>
<gene>
    <name evidence="1" type="ORF">CFBP5473_03890</name>
</gene>
<sequence length="61" mass="6442">MAGAHSHSSLIPVLVTGIQPRRVCAVNNSSASKDLAVLDSCDRHRNEGVETISTLRNGGEN</sequence>
<accession>A0A4D7DWB7</accession>
<dbReference type="OrthoDB" id="8305267at2"/>
<dbReference type="EMBL" id="CP039691">
    <property type="protein sequence ID" value="QCI99039.1"/>
    <property type="molecule type" value="Genomic_DNA"/>
</dbReference>
<dbReference type="KEGG" id="alf:CFBP5473_03890"/>
<dbReference type="AlphaFoldDB" id="A0A4D7DWB7"/>